<dbReference type="Pfam" id="PF14300">
    <property type="entry name" value="DMP19"/>
    <property type="match status" value="1"/>
</dbReference>
<protein>
    <recommendedName>
        <fullName evidence="1">DNA mimic protein DMP19 C-terminal domain-containing protein</fullName>
    </recommendedName>
</protein>
<organism evidence="2 3">
    <name type="scientific">Rhizobium leguminosarum bv. trifolii</name>
    <dbReference type="NCBI Taxonomy" id="386"/>
    <lineage>
        <taxon>Bacteria</taxon>
        <taxon>Pseudomonadati</taxon>
        <taxon>Pseudomonadota</taxon>
        <taxon>Alphaproteobacteria</taxon>
        <taxon>Hyphomicrobiales</taxon>
        <taxon>Rhizobiaceae</taxon>
        <taxon>Rhizobium/Agrobacterium group</taxon>
        <taxon>Rhizobium</taxon>
    </lineage>
</organism>
<dbReference type="Gene3D" id="1.20.1420.60">
    <property type="match status" value="1"/>
</dbReference>
<reference evidence="2 3" key="1">
    <citation type="submission" date="2017-03" db="EMBL/GenBank/DDBJ databases">
        <title>Genome analysis of Rhizobial strains effectives or ineffectives for nitrogen fixation isolated from bean seeds.</title>
        <authorList>
            <person name="Peralta H."/>
            <person name="Aguilar-Vera A."/>
            <person name="Mora Y."/>
            <person name="Vargas-Lagunas C."/>
            <person name="Girard L."/>
            <person name="Mora J."/>
        </authorList>
    </citation>
    <scope>NUCLEOTIDE SEQUENCE [LARGE SCALE GENOMIC DNA]</scope>
    <source>
        <strain evidence="2 3">CCGM5</strain>
    </source>
</reference>
<proteinExistence type="predicted"/>
<dbReference type="InterPro" id="IPR025402">
    <property type="entry name" value="DMP19_C"/>
</dbReference>
<sequence length="156" mass="17755">MMTAPYNDLGSLDDWLLKQGIEQAERGISIEDELIPGTVERLGLPYVYLYATVIFDGEVADGGLPQFFENSSGALAPIVRDALQAMELRHYATIMTQLLNAFGPEYPRNRWVRVDRIDSDTSVQEMLDRGYHAIDVWSPEFILARDNYARKNELLK</sequence>
<feature type="domain" description="DNA mimic protein DMP19 C-terminal" evidence="1">
    <location>
        <begin position="48"/>
        <end position="152"/>
    </location>
</feature>
<evidence type="ECO:0000259" key="1">
    <source>
        <dbReference type="Pfam" id="PF14300"/>
    </source>
</evidence>
<comment type="caution">
    <text evidence="2">The sequence shown here is derived from an EMBL/GenBank/DDBJ whole genome shotgun (WGS) entry which is preliminary data.</text>
</comment>
<name>A0A3E1BFJ4_RHILT</name>
<gene>
    <name evidence="2" type="ORF">B5K10_18710</name>
</gene>
<dbReference type="AlphaFoldDB" id="A0A3E1BFJ4"/>
<accession>A0A3E1BFJ4</accession>
<evidence type="ECO:0000313" key="2">
    <source>
        <dbReference type="EMBL" id="RFB91055.1"/>
    </source>
</evidence>
<evidence type="ECO:0000313" key="3">
    <source>
        <dbReference type="Proteomes" id="UP000256748"/>
    </source>
</evidence>
<dbReference type="RefSeq" id="WP_116274398.1">
    <property type="nucleotide sequence ID" value="NZ_KZ859521.1"/>
</dbReference>
<dbReference type="Proteomes" id="UP000256748">
    <property type="component" value="Unassembled WGS sequence"/>
</dbReference>
<dbReference type="EMBL" id="NAOO01000020">
    <property type="protein sequence ID" value="RFB91055.1"/>
    <property type="molecule type" value="Genomic_DNA"/>
</dbReference>